<proteinExistence type="predicted"/>
<evidence type="ECO:0000313" key="2">
    <source>
        <dbReference type="Proteomes" id="UP000827872"/>
    </source>
</evidence>
<accession>A0ACB8EN97</accession>
<keyword evidence="2" id="KW-1185">Reference proteome</keyword>
<reference evidence="1" key="1">
    <citation type="submission" date="2021-08" db="EMBL/GenBank/DDBJ databases">
        <title>The first chromosome-level gecko genome reveals the dynamic sex chromosomes of Neotropical dwarf geckos (Sphaerodactylidae: Sphaerodactylus).</title>
        <authorList>
            <person name="Pinto B.J."/>
            <person name="Keating S.E."/>
            <person name="Gamble T."/>
        </authorList>
    </citation>
    <scope>NUCLEOTIDE SEQUENCE</scope>
    <source>
        <strain evidence="1">TG3544</strain>
    </source>
</reference>
<name>A0ACB8EN97_9SAUR</name>
<organism evidence="1 2">
    <name type="scientific">Sphaerodactylus townsendi</name>
    <dbReference type="NCBI Taxonomy" id="933632"/>
    <lineage>
        <taxon>Eukaryota</taxon>
        <taxon>Metazoa</taxon>
        <taxon>Chordata</taxon>
        <taxon>Craniata</taxon>
        <taxon>Vertebrata</taxon>
        <taxon>Euteleostomi</taxon>
        <taxon>Lepidosauria</taxon>
        <taxon>Squamata</taxon>
        <taxon>Bifurcata</taxon>
        <taxon>Gekkota</taxon>
        <taxon>Sphaerodactylidae</taxon>
        <taxon>Sphaerodactylus</taxon>
    </lineage>
</organism>
<sequence>MPHPEVEATGPEAGRVSKMATPYVTDETGSPLWKSPVTDTCFLNTVIRLRLGLCSPCLKYQVISYKGAYFIVNTYSGISAEAVCQGDIRKVAPADNSCSAAAEDSETSCLFCSNAYAVA</sequence>
<gene>
    <name evidence="1" type="ORF">K3G42_033028</name>
</gene>
<dbReference type="EMBL" id="CM037616">
    <property type="protein sequence ID" value="KAH7994038.1"/>
    <property type="molecule type" value="Genomic_DNA"/>
</dbReference>
<dbReference type="Proteomes" id="UP000827872">
    <property type="component" value="Linkage Group LG03"/>
</dbReference>
<evidence type="ECO:0000313" key="1">
    <source>
        <dbReference type="EMBL" id="KAH7994038.1"/>
    </source>
</evidence>
<protein>
    <submittedName>
        <fullName evidence="1">Uncharacterized protein</fullName>
    </submittedName>
</protein>
<comment type="caution">
    <text evidence="1">The sequence shown here is derived from an EMBL/GenBank/DDBJ whole genome shotgun (WGS) entry which is preliminary data.</text>
</comment>